<dbReference type="AlphaFoldDB" id="E4ZM28"/>
<keyword evidence="2" id="KW-1185">Reference proteome</keyword>
<reference evidence="2" key="1">
    <citation type="journal article" date="2011" name="Nat. Commun.">
        <title>Effector diversification within compartments of the Leptosphaeria maculans genome affected by Repeat-Induced Point mutations.</title>
        <authorList>
            <person name="Rouxel T."/>
            <person name="Grandaubert J."/>
            <person name="Hane J.K."/>
            <person name="Hoede C."/>
            <person name="van de Wouw A.P."/>
            <person name="Couloux A."/>
            <person name="Dominguez V."/>
            <person name="Anthouard V."/>
            <person name="Bally P."/>
            <person name="Bourras S."/>
            <person name="Cozijnsen A.J."/>
            <person name="Ciuffetti L.M."/>
            <person name="Degrave A."/>
            <person name="Dilmaghani A."/>
            <person name="Duret L."/>
            <person name="Fudal I."/>
            <person name="Goodwin S.B."/>
            <person name="Gout L."/>
            <person name="Glaser N."/>
            <person name="Linglin J."/>
            <person name="Kema G.H.J."/>
            <person name="Lapalu N."/>
            <person name="Lawrence C.B."/>
            <person name="May K."/>
            <person name="Meyer M."/>
            <person name="Ollivier B."/>
            <person name="Poulain J."/>
            <person name="Schoch C.L."/>
            <person name="Simon A."/>
            <person name="Spatafora J.W."/>
            <person name="Stachowiak A."/>
            <person name="Turgeon B.G."/>
            <person name="Tyler B.M."/>
            <person name="Vincent D."/>
            <person name="Weissenbach J."/>
            <person name="Amselem J."/>
            <person name="Quesneville H."/>
            <person name="Oliver R.P."/>
            <person name="Wincker P."/>
            <person name="Balesdent M.-H."/>
            <person name="Howlett B.J."/>
        </authorList>
    </citation>
    <scope>NUCLEOTIDE SEQUENCE [LARGE SCALE GENOMIC DNA]</scope>
    <source>
        <strain evidence="2">JN3 / isolate v23.1.3 / race Av1-4-5-6-7-8</strain>
    </source>
</reference>
<protein>
    <submittedName>
        <fullName evidence="1">Predicted protein</fullName>
    </submittedName>
</protein>
<evidence type="ECO:0000313" key="1">
    <source>
        <dbReference type="EMBL" id="CBX92377.1"/>
    </source>
</evidence>
<dbReference type="OMA" id="KMERWRQ"/>
<proteinExistence type="predicted"/>
<dbReference type="EMBL" id="FP929094">
    <property type="protein sequence ID" value="CBX92377.1"/>
    <property type="molecule type" value="Genomic_DNA"/>
</dbReference>
<dbReference type="eggNOG" id="ENOG502SYA6">
    <property type="taxonomic scope" value="Eukaryota"/>
</dbReference>
<dbReference type="VEuPathDB" id="FungiDB:LEMA_P050830.1"/>
<accession>E4ZM28</accession>
<dbReference type="HOGENOM" id="CLU_627000_0_0_1"/>
<dbReference type="Proteomes" id="UP000002668">
    <property type="component" value="Genome"/>
</dbReference>
<dbReference type="OrthoDB" id="5384804at2759"/>
<dbReference type="InParanoid" id="E4ZM28"/>
<evidence type="ECO:0000313" key="2">
    <source>
        <dbReference type="Proteomes" id="UP000002668"/>
    </source>
</evidence>
<gene>
    <name evidence="1" type="ORF">LEMA_P050830.1</name>
</gene>
<sequence>MDGINDWKCLSDEMIYDILARYEGLRLIEDRWLGRQLLSPDFLSADTTSSPDDFIDAHRVIIHLAEDSRDTGSLSRNEQTAQTHICVELNADQRGRFHAAIVYVWTLNEIRWVLTSFEYPVTFHVQVEVLQRCRAQLENSVHNAMLDDLDRLAVFRFLYHHLLSLYGGFWQIENSSKLPLTLLTNFSDVALYSARSLQAFLVASQTYMQPPDIIDLMIRSETSENWMRPSANLAFPAGIPMVSQHQSLNRRVQAHLSLILRSSYLQSRYSRRVQVLGTSAPSQLYRYDVQDYSQLYFFEKVVRDSELGRSFLRNIFQKFWNETPWSTWWWVNSEEKARAKMERWKEATNQS</sequence>
<organism evidence="2">
    <name type="scientific">Leptosphaeria maculans (strain JN3 / isolate v23.1.3 / race Av1-4-5-6-7-8)</name>
    <name type="common">Blackleg fungus</name>
    <name type="synonym">Phoma lingam</name>
    <dbReference type="NCBI Taxonomy" id="985895"/>
    <lineage>
        <taxon>Eukaryota</taxon>
        <taxon>Fungi</taxon>
        <taxon>Dikarya</taxon>
        <taxon>Ascomycota</taxon>
        <taxon>Pezizomycotina</taxon>
        <taxon>Dothideomycetes</taxon>
        <taxon>Pleosporomycetidae</taxon>
        <taxon>Pleosporales</taxon>
        <taxon>Pleosporineae</taxon>
        <taxon>Leptosphaeriaceae</taxon>
        <taxon>Plenodomus</taxon>
        <taxon>Plenodomus lingam/Leptosphaeria maculans species complex</taxon>
    </lineage>
</organism>
<name>E4ZM28_LEPMJ</name>